<evidence type="ECO:0000256" key="5">
    <source>
        <dbReference type="ARBA" id="ARBA00022781"/>
    </source>
</evidence>
<keyword evidence="4" id="KW-0813">Transport</keyword>
<keyword evidence="12" id="KW-1185">Reference proteome</keyword>
<dbReference type="HAMAP" id="MF_01416">
    <property type="entry name" value="ATP_synth_delta_bact"/>
    <property type="match status" value="1"/>
</dbReference>
<keyword evidence="5" id="KW-0375">Hydrogen ion transport</keyword>
<sequence>MAAAVVAATTTLQKSPATFHSRSPQTHSTNPPNLSFSGLKLPNLTIKLKTRSRRSGSCSGAKMTDSAAGRYATALADLANSNGTLDATATDLEKLNKLFSDESVLNFFISPIVSLENKRELIDDITSSGVLQLHVCNFLNILIESKRVNLIKEIVQEFEIVYNRLTETEMAIVTSVVKLEKQHLAQIAKQVQRLTGARNVRIKTAIDESLVAGFTIRYGNGLSKLIDMSVKKQLDDIAAEFEIGDIVIPVS</sequence>
<evidence type="ECO:0000256" key="3">
    <source>
        <dbReference type="ARBA" id="ARBA00011648"/>
    </source>
</evidence>
<protein>
    <submittedName>
        <fullName evidence="10">H(+)-transporting two-sector ATPase</fullName>
    </submittedName>
    <submittedName>
        <fullName evidence="11">Putative ATP synthase delta-subunit</fullName>
    </submittedName>
</protein>
<reference evidence="11" key="2">
    <citation type="submission" date="2017-02" db="EMBL/GenBank/DDBJ databases">
        <title>Sunflower complete genome.</title>
        <authorList>
            <person name="Langlade N."/>
            <person name="Munos S."/>
        </authorList>
    </citation>
    <scope>NUCLEOTIDE SEQUENCE [LARGE SCALE GENOMIC DNA]</scope>
    <source>
        <tissue evidence="11">Leaves</tissue>
    </source>
</reference>
<dbReference type="PROSITE" id="PS00389">
    <property type="entry name" value="ATPASE_DELTA"/>
    <property type="match status" value="1"/>
</dbReference>
<dbReference type="InterPro" id="IPR026015">
    <property type="entry name" value="ATP_synth_OSCP/delta_N_sf"/>
</dbReference>
<evidence type="ECO:0000256" key="2">
    <source>
        <dbReference type="ARBA" id="ARBA00007046"/>
    </source>
</evidence>
<dbReference type="InterPro" id="IPR000711">
    <property type="entry name" value="ATPase_OSCP/dsu"/>
</dbReference>
<evidence type="ECO:0000256" key="7">
    <source>
        <dbReference type="ARBA" id="ARBA00023136"/>
    </source>
</evidence>
<dbReference type="EMBL" id="MNCJ02000317">
    <property type="protein sequence ID" value="KAF5818532.1"/>
    <property type="molecule type" value="Genomic_DNA"/>
</dbReference>
<accession>A0A251VFR5</accession>
<dbReference type="GO" id="GO:0016020">
    <property type="term" value="C:membrane"/>
    <property type="evidence" value="ECO:0007669"/>
    <property type="project" value="UniProtKB-SubCell"/>
</dbReference>
<dbReference type="EMBL" id="CM007891">
    <property type="protein sequence ID" value="OTG34254.1"/>
    <property type="molecule type" value="Genomic_DNA"/>
</dbReference>
<feature type="region of interest" description="Disordered" evidence="9">
    <location>
        <begin position="15"/>
        <end position="34"/>
    </location>
</feature>
<dbReference type="SUPFAM" id="SSF47928">
    <property type="entry name" value="N-terminal domain of the delta subunit of the F1F0-ATP synthase"/>
    <property type="match status" value="1"/>
</dbReference>
<dbReference type="InParanoid" id="A0A251VFR5"/>
<name>A0A251VFR5_HELAN</name>
<dbReference type="STRING" id="4232.A0A251VFR5"/>
<dbReference type="FunCoup" id="A0A251VFR5">
    <property type="interactions" value="1223"/>
</dbReference>
<dbReference type="PANTHER" id="PTHR11910">
    <property type="entry name" value="ATP SYNTHASE DELTA CHAIN"/>
    <property type="match status" value="1"/>
</dbReference>
<evidence type="ECO:0000313" key="11">
    <source>
        <dbReference type="EMBL" id="OTG34254.1"/>
    </source>
</evidence>
<evidence type="ECO:0000256" key="1">
    <source>
        <dbReference type="ARBA" id="ARBA00004370"/>
    </source>
</evidence>
<dbReference type="GO" id="GO:0015986">
    <property type="term" value="P:proton motive force-driven ATP synthesis"/>
    <property type="evidence" value="ECO:0000318"/>
    <property type="project" value="GO_Central"/>
</dbReference>
<dbReference type="PRINTS" id="PR00125">
    <property type="entry name" value="ATPASEDELTA"/>
</dbReference>
<comment type="similarity">
    <text evidence="2">Belongs to the ATPase delta chain family.</text>
</comment>
<evidence type="ECO:0000313" key="12">
    <source>
        <dbReference type="Proteomes" id="UP000215914"/>
    </source>
</evidence>
<keyword evidence="7" id="KW-0472">Membrane</keyword>
<evidence type="ECO:0000256" key="6">
    <source>
        <dbReference type="ARBA" id="ARBA00023065"/>
    </source>
</evidence>
<reference evidence="10" key="3">
    <citation type="submission" date="2020-06" db="EMBL/GenBank/DDBJ databases">
        <title>Helianthus annuus Genome sequencing and assembly Release 2.</title>
        <authorList>
            <person name="Gouzy J."/>
            <person name="Langlade N."/>
            <person name="Munos S."/>
        </authorList>
    </citation>
    <scope>NUCLEOTIDE SEQUENCE</scope>
    <source>
        <tissue evidence="10">Leaves</tissue>
    </source>
</reference>
<comment type="subunit">
    <text evidence="3">F-type ATPases have 2 components, CF(1) - the catalytic core - and CF(0) - the membrane proton channel. CF(1) has five subunits: alpha(3), beta(3), gamma(1), delta(1), epsilon(1). CF(0) has three main subunits: a, b and c.</text>
</comment>
<dbReference type="Pfam" id="PF00213">
    <property type="entry name" value="OSCP"/>
    <property type="match status" value="1"/>
</dbReference>
<proteinExistence type="inferred from homology"/>
<dbReference type="InterPro" id="IPR020781">
    <property type="entry name" value="ATPase_OSCP/d_CS"/>
</dbReference>
<dbReference type="AlphaFoldDB" id="A0A251VFR5"/>
<dbReference type="NCBIfam" id="TIGR01145">
    <property type="entry name" value="ATP_synt_delta"/>
    <property type="match status" value="1"/>
</dbReference>
<gene>
    <name evidence="11" type="primary">ATPD</name>
    <name evidence="11" type="ORF">HannXRQ_Chr02g0043721</name>
    <name evidence="10" type="ORF">HanXRQr2_Chr02g0066411</name>
</gene>
<dbReference type="OrthoDB" id="1262810at2759"/>
<evidence type="ECO:0000256" key="4">
    <source>
        <dbReference type="ARBA" id="ARBA00022448"/>
    </source>
</evidence>
<evidence type="ECO:0000313" key="10">
    <source>
        <dbReference type="EMBL" id="KAF5818532.1"/>
    </source>
</evidence>
<evidence type="ECO:0000256" key="8">
    <source>
        <dbReference type="ARBA" id="ARBA00023310"/>
    </source>
</evidence>
<dbReference type="Gene3D" id="1.10.520.20">
    <property type="entry name" value="N-terminal domain of the delta subunit of the F1F0-ATP synthase"/>
    <property type="match status" value="1"/>
</dbReference>
<comment type="subcellular location">
    <subcellularLocation>
        <location evidence="1">Membrane</location>
    </subcellularLocation>
</comment>
<keyword evidence="8" id="KW-0066">ATP synthesis</keyword>
<evidence type="ECO:0000256" key="9">
    <source>
        <dbReference type="SAM" id="MobiDB-lite"/>
    </source>
</evidence>
<dbReference type="Gramene" id="mRNA:HanXRQr2_Chr02g0066411">
    <property type="protein sequence ID" value="CDS:HanXRQr2_Chr02g0066411.1"/>
    <property type="gene ID" value="HanXRQr2_Chr02g0066411"/>
</dbReference>
<dbReference type="GO" id="GO:0009773">
    <property type="term" value="P:photosynthetic electron transport in photosystem I"/>
    <property type="evidence" value="ECO:0000318"/>
    <property type="project" value="GO_Central"/>
</dbReference>
<dbReference type="Proteomes" id="UP000215914">
    <property type="component" value="Chromosome 2"/>
</dbReference>
<keyword evidence="6" id="KW-0406">Ion transport</keyword>
<organism evidence="11 12">
    <name type="scientific">Helianthus annuus</name>
    <name type="common">Common sunflower</name>
    <dbReference type="NCBI Taxonomy" id="4232"/>
    <lineage>
        <taxon>Eukaryota</taxon>
        <taxon>Viridiplantae</taxon>
        <taxon>Streptophyta</taxon>
        <taxon>Embryophyta</taxon>
        <taxon>Tracheophyta</taxon>
        <taxon>Spermatophyta</taxon>
        <taxon>Magnoliopsida</taxon>
        <taxon>eudicotyledons</taxon>
        <taxon>Gunneridae</taxon>
        <taxon>Pentapetalae</taxon>
        <taxon>asterids</taxon>
        <taxon>campanulids</taxon>
        <taxon>Asterales</taxon>
        <taxon>Asteraceae</taxon>
        <taxon>Asteroideae</taxon>
        <taxon>Heliantheae alliance</taxon>
        <taxon>Heliantheae</taxon>
        <taxon>Helianthus</taxon>
    </lineage>
</organism>
<dbReference type="GO" id="GO:0046933">
    <property type="term" value="F:proton-transporting ATP synthase activity, rotational mechanism"/>
    <property type="evidence" value="ECO:0007669"/>
    <property type="project" value="InterPro"/>
</dbReference>
<dbReference type="GO" id="GO:0009772">
    <property type="term" value="P:photosynthetic electron transport in photosystem II"/>
    <property type="evidence" value="ECO:0000318"/>
    <property type="project" value="GO_Central"/>
</dbReference>
<reference evidence="10 12" key="1">
    <citation type="journal article" date="2017" name="Nature">
        <title>The sunflower genome provides insights into oil metabolism, flowering and Asterid evolution.</title>
        <authorList>
            <person name="Badouin H."/>
            <person name="Gouzy J."/>
            <person name="Grassa C.J."/>
            <person name="Murat F."/>
            <person name="Staton S.E."/>
            <person name="Cottret L."/>
            <person name="Lelandais-Briere C."/>
            <person name="Owens G.L."/>
            <person name="Carrere S."/>
            <person name="Mayjonade B."/>
            <person name="Legrand L."/>
            <person name="Gill N."/>
            <person name="Kane N.C."/>
            <person name="Bowers J.E."/>
            <person name="Hubner S."/>
            <person name="Bellec A."/>
            <person name="Berard A."/>
            <person name="Berges H."/>
            <person name="Blanchet N."/>
            <person name="Boniface M.C."/>
            <person name="Brunel D."/>
            <person name="Catrice O."/>
            <person name="Chaidir N."/>
            <person name="Claudel C."/>
            <person name="Donnadieu C."/>
            <person name="Faraut T."/>
            <person name="Fievet G."/>
            <person name="Helmstetter N."/>
            <person name="King M."/>
            <person name="Knapp S.J."/>
            <person name="Lai Z."/>
            <person name="Le Paslier M.C."/>
            <person name="Lippi Y."/>
            <person name="Lorenzon L."/>
            <person name="Mandel J.R."/>
            <person name="Marage G."/>
            <person name="Marchand G."/>
            <person name="Marquand E."/>
            <person name="Bret-Mestries E."/>
            <person name="Morien E."/>
            <person name="Nambeesan S."/>
            <person name="Nguyen T."/>
            <person name="Pegot-Espagnet P."/>
            <person name="Pouilly N."/>
            <person name="Raftis F."/>
            <person name="Sallet E."/>
            <person name="Schiex T."/>
            <person name="Thomas J."/>
            <person name="Vandecasteele C."/>
            <person name="Vares D."/>
            <person name="Vear F."/>
            <person name="Vautrin S."/>
            <person name="Crespi M."/>
            <person name="Mangin B."/>
            <person name="Burke J.M."/>
            <person name="Salse J."/>
            <person name="Munos S."/>
            <person name="Vincourt P."/>
            <person name="Rieseberg L.H."/>
            <person name="Langlade N.B."/>
        </authorList>
    </citation>
    <scope>NUCLEOTIDE SEQUENCE [LARGE SCALE GENOMIC DNA]</scope>
    <source>
        <strain evidence="12">cv. SF193</strain>
        <tissue evidence="10">Leaves</tissue>
    </source>
</reference>
<dbReference type="OMA" id="WFDLEMK"/>